<reference evidence="1" key="3">
    <citation type="submission" date="2025-09" db="UniProtKB">
        <authorList>
            <consortium name="Ensembl"/>
        </authorList>
    </citation>
    <scope>IDENTIFICATION</scope>
</reference>
<organism evidence="1 2">
    <name type="scientific">Coturnix japonica</name>
    <name type="common">Japanese quail</name>
    <name type="synonym">Coturnix coturnix japonica</name>
    <dbReference type="NCBI Taxonomy" id="93934"/>
    <lineage>
        <taxon>Eukaryota</taxon>
        <taxon>Metazoa</taxon>
        <taxon>Chordata</taxon>
        <taxon>Craniata</taxon>
        <taxon>Vertebrata</taxon>
        <taxon>Euteleostomi</taxon>
        <taxon>Archelosauria</taxon>
        <taxon>Archosauria</taxon>
        <taxon>Dinosauria</taxon>
        <taxon>Saurischia</taxon>
        <taxon>Theropoda</taxon>
        <taxon>Coelurosauria</taxon>
        <taxon>Aves</taxon>
        <taxon>Neognathae</taxon>
        <taxon>Galloanserae</taxon>
        <taxon>Galliformes</taxon>
        <taxon>Phasianidae</taxon>
        <taxon>Perdicinae</taxon>
        <taxon>Coturnix</taxon>
    </lineage>
</organism>
<keyword evidence="2" id="KW-1185">Reference proteome</keyword>
<sequence>PNLVFVNCMYLLFTRKLKAGLSQLLRRLSPPDRLSPGVLVLPQATFQLCSRSAADATPRRGQGDMNNYKR</sequence>
<evidence type="ECO:0000313" key="1">
    <source>
        <dbReference type="Ensembl" id="ENSCJPP00005024691.1"/>
    </source>
</evidence>
<evidence type="ECO:0000313" key="2">
    <source>
        <dbReference type="Proteomes" id="UP000694412"/>
    </source>
</evidence>
<dbReference type="Proteomes" id="UP000694412">
    <property type="component" value="Chromosome 1"/>
</dbReference>
<proteinExistence type="predicted"/>
<accession>A0A8C2UBD6</accession>
<reference evidence="1" key="1">
    <citation type="submission" date="2015-11" db="EMBL/GenBank/DDBJ databases">
        <authorList>
            <consortium name="International Coturnix japonica Genome Analysis Consortium"/>
            <person name="Warren W."/>
            <person name="Burt D.W."/>
            <person name="Antin P.B."/>
            <person name="Lanford R."/>
            <person name="Gros J."/>
            <person name="Wilson R.K."/>
        </authorList>
    </citation>
    <scope>NUCLEOTIDE SEQUENCE [LARGE SCALE GENOMIC DNA]</scope>
</reference>
<reference evidence="1" key="2">
    <citation type="submission" date="2025-08" db="UniProtKB">
        <authorList>
            <consortium name="Ensembl"/>
        </authorList>
    </citation>
    <scope>IDENTIFICATION</scope>
</reference>
<dbReference type="AlphaFoldDB" id="A0A8C2UBD6"/>
<protein>
    <submittedName>
        <fullName evidence="1">Uncharacterized protein</fullName>
    </submittedName>
</protein>
<dbReference type="Ensembl" id="ENSCJPT00005033613.1">
    <property type="protein sequence ID" value="ENSCJPP00005024691.1"/>
    <property type="gene ID" value="ENSCJPG00005019438.1"/>
</dbReference>
<name>A0A8C2UBD6_COTJA</name>